<keyword evidence="1" id="KW-0812">Transmembrane</keyword>
<evidence type="ECO:0000313" key="2">
    <source>
        <dbReference type="EMBL" id="KAH7232187.1"/>
    </source>
</evidence>
<dbReference type="Proteomes" id="UP000720189">
    <property type="component" value="Unassembled WGS sequence"/>
</dbReference>
<keyword evidence="1" id="KW-0472">Membrane</keyword>
<comment type="caution">
    <text evidence="2">The sequence shown here is derived from an EMBL/GenBank/DDBJ whole genome shotgun (WGS) entry which is preliminary data.</text>
</comment>
<dbReference type="InterPro" id="IPR029058">
    <property type="entry name" value="AB_hydrolase_fold"/>
</dbReference>
<dbReference type="EMBL" id="JAGMUX010000019">
    <property type="protein sequence ID" value="KAH7232187.1"/>
    <property type="molecule type" value="Genomic_DNA"/>
</dbReference>
<evidence type="ECO:0000256" key="1">
    <source>
        <dbReference type="SAM" id="Phobius"/>
    </source>
</evidence>
<reference evidence="2" key="1">
    <citation type="journal article" date="2021" name="Nat. Commun.">
        <title>Genetic determinants of endophytism in the Arabidopsis root mycobiome.</title>
        <authorList>
            <person name="Mesny F."/>
            <person name="Miyauchi S."/>
            <person name="Thiergart T."/>
            <person name="Pickel B."/>
            <person name="Atanasova L."/>
            <person name="Karlsson M."/>
            <person name="Huettel B."/>
            <person name="Barry K.W."/>
            <person name="Haridas S."/>
            <person name="Chen C."/>
            <person name="Bauer D."/>
            <person name="Andreopoulos W."/>
            <person name="Pangilinan J."/>
            <person name="LaButti K."/>
            <person name="Riley R."/>
            <person name="Lipzen A."/>
            <person name="Clum A."/>
            <person name="Drula E."/>
            <person name="Henrissat B."/>
            <person name="Kohler A."/>
            <person name="Grigoriev I.V."/>
            <person name="Martin F.M."/>
            <person name="Hacquard S."/>
        </authorList>
    </citation>
    <scope>NUCLEOTIDE SEQUENCE</scope>
    <source>
        <strain evidence="2">MPI-CAGE-AT-0023</strain>
    </source>
</reference>
<dbReference type="OrthoDB" id="5097106at2759"/>
<keyword evidence="1" id="KW-1133">Transmembrane helix</keyword>
<keyword evidence="3" id="KW-1185">Reference proteome</keyword>
<evidence type="ECO:0000313" key="3">
    <source>
        <dbReference type="Proteomes" id="UP000720189"/>
    </source>
</evidence>
<dbReference type="SUPFAM" id="SSF53474">
    <property type="entry name" value="alpha/beta-Hydrolases"/>
    <property type="match status" value="1"/>
</dbReference>
<dbReference type="GeneID" id="70230131"/>
<feature type="transmembrane region" description="Helical" evidence="1">
    <location>
        <begin position="12"/>
        <end position="29"/>
    </location>
</feature>
<dbReference type="Gene3D" id="3.40.50.1820">
    <property type="entry name" value="alpha/beta hydrolase"/>
    <property type="match status" value="1"/>
</dbReference>
<accession>A0A9P9G539</accession>
<proteinExistence type="predicted"/>
<gene>
    <name evidence="2" type="ORF">BKA55DRAFT_695609</name>
</gene>
<protein>
    <recommendedName>
        <fullName evidence="4">DUF676 domain-containing protein</fullName>
    </recommendedName>
</protein>
<dbReference type="AlphaFoldDB" id="A0A9P9G539"/>
<dbReference type="RefSeq" id="XP_046043847.1">
    <property type="nucleotide sequence ID" value="XM_046200177.1"/>
</dbReference>
<evidence type="ECO:0008006" key="4">
    <source>
        <dbReference type="Google" id="ProtNLM"/>
    </source>
</evidence>
<name>A0A9P9G539_FUSRE</name>
<dbReference type="InterPro" id="IPR052374">
    <property type="entry name" value="SERAC1"/>
</dbReference>
<dbReference type="PANTHER" id="PTHR48182:SF3">
    <property type="entry name" value="DUF676 DOMAIN-CONTAINING PROTEIN"/>
    <property type="match status" value="1"/>
</dbReference>
<organism evidence="2 3">
    <name type="scientific">Fusarium redolens</name>
    <dbReference type="NCBI Taxonomy" id="48865"/>
    <lineage>
        <taxon>Eukaryota</taxon>
        <taxon>Fungi</taxon>
        <taxon>Dikarya</taxon>
        <taxon>Ascomycota</taxon>
        <taxon>Pezizomycotina</taxon>
        <taxon>Sordariomycetes</taxon>
        <taxon>Hypocreomycetidae</taxon>
        <taxon>Hypocreales</taxon>
        <taxon>Nectriaceae</taxon>
        <taxon>Fusarium</taxon>
        <taxon>Fusarium redolens species complex</taxon>
    </lineage>
</organism>
<dbReference type="PANTHER" id="PTHR48182">
    <property type="entry name" value="PROTEIN SERAC1"/>
    <property type="match status" value="1"/>
</dbReference>
<sequence length="339" mass="38693">MSWRKPEEELSWSHLVIVIAIAIGAWLLYRQYDAAAKRMQRRQVIPFGELRIVKEGEDPKFQIIAVQALGSHSVSTWKSKEAANKEETDLLLNLLPAHLKDARSLQWVYNSDWEYDGSVASLPEFGRDLLRQLNAHFERYEGQDDLLPVVFLGYSFGGLVIKEAFFATESNDDYLWKITRGIIFLGKPHLGSSMPQLATLRAFCNRSLCSNVELIKALNSRRRHLKELLNNFNDRLRKGGLRVMPIVSISDTKPMYQFVLPIGLVIDSFSSEIHAVERLQSACSHTELNIFTGVDDQRPQQLVHYIKSVTPPYIPETTDKIIWDSCYADGELKVDRLSG</sequence>